<dbReference type="Gene3D" id="6.10.340.10">
    <property type="match status" value="1"/>
</dbReference>
<evidence type="ECO:0000256" key="4">
    <source>
        <dbReference type="ARBA" id="ARBA00022692"/>
    </source>
</evidence>
<dbReference type="GO" id="GO:0006935">
    <property type="term" value="P:chemotaxis"/>
    <property type="evidence" value="ECO:0007669"/>
    <property type="project" value="UniProtKB-KW"/>
</dbReference>
<gene>
    <name evidence="12" type="ORF">CJ671_05180</name>
</gene>
<dbReference type="Pfam" id="PF08269">
    <property type="entry name" value="dCache_2"/>
    <property type="match status" value="1"/>
</dbReference>
<dbReference type="SMART" id="SM00283">
    <property type="entry name" value="MA"/>
    <property type="match status" value="1"/>
</dbReference>
<evidence type="ECO:0000256" key="3">
    <source>
        <dbReference type="ARBA" id="ARBA00022500"/>
    </source>
</evidence>
<accession>A0A2S9STJ1</accession>
<evidence type="ECO:0000256" key="8">
    <source>
        <dbReference type="PROSITE-ProRule" id="PRU00284"/>
    </source>
</evidence>
<dbReference type="CDD" id="cd06225">
    <property type="entry name" value="HAMP"/>
    <property type="match status" value="1"/>
</dbReference>
<keyword evidence="2" id="KW-1003">Cell membrane</keyword>
<evidence type="ECO:0000256" key="9">
    <source>
        <dbReference type="SAM" id="Phobius"/>
    </source>
</evidence>
<comment type="similarity">
    <text evidence="7">Belongs to the methyl-accepting chemotaxis (MCP) protein family.</text>
</comment>
<dbReference type="PANTHER" id="PTHR43531">
    <property type="entry name" value="PROTEIN ICFG"/>
    <property type="match status" value="1"/>
</dbReference>
<evidence type="ECO:0000256" key="1">
    <source>
        <dbReference type="ARBA" id="ARBA00004651"/>
    </source>
</evidence>
<dbReference type="Gene3D" id="3.30.450.20">
    <property type="entry name" value="PAS domain"/>
    <property type="match status" value="2"/>
</dbReference>
<evidence type="ECO:0000256" key="5">
    <source>
        <dbReference type="ARBA" id="ARBA00022989"/>
    </source>
</evidence>
<dbReference type="InterPro" id="IPR051310">
    <property type="entry name" value="MCP_chemotaxis"/>
</dbReference>
<dbReference type="InterPro" id="IPR004089">
    <property type="entry name" value="MCPsignal_dom"/>
</dbReference>
<dbReference type="PROSITE" id="PS50111">
    <property type="entry name" value="CHEMOTAXIS_TRANSDUC_2"/>
    <property type="match status" value="1"/>
</dbReference>
<dbReference type="Gene3D" id="1.20.120.30">
    <property type="entry name" value="Aspartate receptor, ligand-binding domain"/>
    <property type="match status" value="1"/>
</dbReference>
<dbReference type="InterPro" id="IPR025991">
    <property type="entry name" value="Chemoreceptor_zinc-bind_dom"/>
</dbReference>
<dbReference type="Pfam" id="PF00015">
    <property type="entry name" value="MCPsignal"/>
    <property type="match status" value="1"/>
</dbReference>
<dbReference type="GO" id="GO:0007165">
    <property type="term" value="P:signal transduction"/>
    <property type="evidence" value="ECO:0007669"/>
    <property type="project" value="UniProtKB-KW"/>
</dbReference>
<dbReference type="SUPFAM" id="SSF58104">
    <property type="entry name" value="Methyl-accepting chemotaxis protein (MCP) signaling domain"/>
    <property type="match status" value="1"/>
</dbReference>
<organism evidence="12 13">
    <name type="scientific">Aliarcobacter cryaerophilus</name>
    <dbReference type="NCBI Taxonomy" id="28198"/>
    <lineage>
        <taxon>Bacteria</taxon>
        <taxon>Pseudomonadati</taxon>
        <taxon>Campylobacterota</taxon>
        <taxon>Epsilonproteobacteria</taxon>
        <taxon>Campylobacterales</taxon>
        <taxon>Arcobacteraceae</taxon>
        <taxon>Aliarcobacter</taxon>
    </lineage>
</organism>
<comment type="caution">
    <text evidence="12">The sequence shown here is derived from an EMBL/GenBank/DDBJ whole genome shotgun (WGS) entry which is preliminary data.</text>
</comment>
<evidence type="ECO:0000256" key="7">
    <source>
        <dbReference type="ARBA" id="ARBA00029447"/>
    </source>
</evidence>
<reference evidence="12 13" key="1">
    <citation type="submission" date="2017-09" db="EMBL/GenBank/DDBJ databases">
        <title>Reassesment of A. cryaerophilus.</title>
        <authorList>
            <person name="Perez-Cataluna A."/>
            <person name="Collado L."/>
            <person name="Salgado O."/>
            <person name="Lefinanco V."/>
            <person name="Figueras M.J."/>
        </authorList>
    </citation>
    <scope>NUCLEOTIDE SEQUENCE [LARGE SCALE GENOMIC DNA]</scope>
    <source>
        <strain evidence="12 13">LMG 9871</strain>
    </source>
</reference>
<dbReference type="AlphaFoldDB" id="A0A2S9STJ1"/>
<dbReference type="SMART" id="SM01049">
    <property type="entry name" value="Cache_2"/>
    <property type="match status" value="2"/>
</dbReference>
<feature type="domain" description="Methyl-accepting transducer" evidence="10">
    <location>
        <begin position="538"/>
        <end position="767"/>
    </location>
</feature>
<dbReference type="InterPro" id="IPR003660">
    <property type="entry name" value="HAMP_dom"/>
</dbReference>
<feature type="domain" description="HAMP" evidence="11">
    <location>
        <begin position="378"/>
        <end position="431"/>
    </location>
</feature>
<keyword evidence="5 9" id="KW-1133">Transmembrane helix</keyword>
<feature type="transmembrane region" description="Helical" evidence="9">
    <location>
        <begin position="350"/>
        <end position="375"/>
    </location>
</feature>
<keyword evidence="8" id="KW-0807">Transducer</keyword>
<dbReference type="OrthoDB" id="5348717at2"/>
<dbReference type="Proteomes" id="UP000238649">
    <property type="component" value="Unassembled WGS sequence"/>
</dbReference>
<dbReference type="PROSITE" id="PS50885">
    <property type="entry name" value="HAMP"/>
    <property type="match status" value="1"/>
</dbReference>
<name>A0A2S9STJ1_9BACT</name>
<evidence type="ECO:0000313" key="12">
    <source>
        <dbReference type="EMBL" id="PRM89881.1"/>
    </source>
</evidence>
<proteinExistence type="inferred from homology"/>
<dbReference type="GO" id="GO:0005886">
    <property type="term" value="C:plasma membrane"/>
    <property type="evidence" value="ECO:0007669"/>
    <property type="project" value="UniProtKB-SubCell"/>
</dbReference>
<evidence type="ECO:0000256" key="6">
    <source>
        <dbReference type="ARBA" id="ARBA00023136"/>
    </source>
</evidence>
<keyword evidence="4 9" id="KW-0812">Transmembrane</keyword>
<comment type="subcellular location">
    <subcellularLocation>
        <location evidence="1">Cell membrane</location>
        <topology evidence="1">Multi-pass membrane protein</topology>
    </subcellularLocation>
</comment>
<dbReference type="GO" id="GO:0004888">
    <property type="term" value="F:transmembrane signaling receptor activity"/>
    <property type="evidence" value="ECO:0007669"/>
    <property type="project" value="TreeGrafter"/>
</dbReference>
<sequence>MSKSISIKAKLLILSIATIVLISIIIAIDSIYSLKSFSSETIEKYKEEAYAKKEEELKNYVSLAMKTVEAYHQRTSVEKVKIEVEEELQKQTMFLFSILEAEYEKNKNILSKDALQERLKDIVNATRYSKTGYFWINDLDAVVLIHPINPKLNNKDMHEYKDPNGKQIFKEFADIAKKDKEGFIDYVWPKPGFDKLQLKVSFVKLFTPYNWVIGTGEYVENATAKIQAEALKTISEMRYANNDYFWINDSHPKMINHPTNSKLNGTDLSNYADPYGTKLFIEMARVTNEKKEGGLVKYYWDKPDKKNDPKEKFSYVQRFEPWDWIIGTGAYVDDIEAEVALMKENTNEKIATIIASIALFSFISVIIAILIYNYFVNKAIIRPLDELDIAIKDIASGNEQADRINKKSDDEIGKIVDSFNQYISKLKKGYIEDGKVIENVDEVIDKIAQGFYVYKIEKTSSSPQIQRLRDSINHMIERTNENLVTLNNTLIEYGNSNFKGLDSKIDTTKVNGVMSSLATSTQLIGHTVSEFLSMIVATGTKLNNDTAVLSKSAKELSASANEQASSLEQTAAAVEQITGIIKQSVQKTSQMSVLALDLQKSSKEGETLASKTNQAMDEINKEVSSINEAIEVIDQIAFQTNILSLNAAVEAATAGEAGKGFAVVAQEVRNLASRSAEAAKEIKNIVQNATSKANEGKSIANSMKDGYTDLNKKINETITLIEDVSKGSKEEEVGILQINDTINVLDSVTQVNANSSRIISNLATEASSLSSNLLKIADRAKFKQVKPKIIEDIDLVFKVSKLKNDHIKFKLVNFDKIGQSKTPWNVTKPTDCDLGKWISEQEQKGINFTKNQSWKHLKEHHEIVHNSVQNYINEDCKDEPSRDLLKKLSEQLDISTIEVFKSLDQVKIDNIETASEKNINELQTLPSKNEFKPKEISQTVIKKEFKSSDKDDEWESF</sequence>
<dbReference type="CDD" id="cd18774">
    <property type="entry name" value="PDC2_HK_sensor"/>
    <property type="match status" value="1"/>
</dbReference>
<dbReference type="InterPro" id="IPR004010">
    <property type="entry name" value="Double_Cache_2"/>
</dbReference>
<keyword evidence="3" id="KW-0145">Chemotaxis</keyword>
<dbReference type="Gene3D" id="1.10.287.950">
    <property type="entry name" value="Methyl-accepting chemotaxis protein"/>
    <property type="match status" value="1"/>
</dbReference>
<evidence type="ECO:0000256" key="2">
    <source>
        <dbReference type="ARBA" id="ARBA00022475"/>
    </source>
</evidence>
<evidence type="ECO:0000259" key="10">
    <source>
        <dbReference type="PROSITE" id="PS50111"/>
    </source>
</evidence>
<dbReference type="CDD" id="cd11386">
    <property type="entry name" value="MCP_signal"/>
    <property type="match status" value="1"/>
</dbReference>
<dbReference type="PANTHER" id="PTHR43531:SF11">
    <property type="entry name" value="METHYL-ACCEPTING CHEMOTAXIS PROTEIN 3"/>
    <property type="match status" value="1"/>
</dbReference>
<dbReference type="RefSeq" id="WP_105911658.1">
    <property type="nucleotide sequence ID" value="NZ_NXGH01000012.1"/>
</dbReference>
<dbReference type="Pfam" id="PF13682">
    <property type="entry name" value="CZB"/>
    <property type="match status" value="1"/>
</dbReference>
<keyword evidence="6 9" id="KW-0472">Membrane</keyword>
<protein>
    <submittedName>
        <fullName evidence="12">Chemotaxis protein</fullName>
    </submittedName>
</protein>
<evidence type="ECO:0000259" key="11">
    <source>
        <dbReference type="PROSITE" id="PS50885"/>
    </source>
</evidence>
<evidence type="ECO:0000313" key="13">
    <source>
        <dbReference type="Proteomes" id="UP000238649"/>
    </source>
</evidence>
<dbReference type="InterPro" id="IPR033480">
    <property type="entry name" value="sCache_2"/>
</dbReference>
<dbReference type="Pfam" id="PF00672">
    <property type="entry name" value="HAMP"/>
    <property type="match status" value="1"/>
</dbReference>
<dbReference type="EMBL" id="NXGH01000012">
    <property type="protein sequence ID" value="PRM89881.1"/>
    <property type="molecule type" value="Genomic_DNA"/>
</dbReference>